<dbReference type="Pfam" id="PF12838">
    <property type="entry name" value="Fer4_7"/>
    <property type="match status" value="1"/>
</dbReference>
<dbReference type="Pfam" id="PF04432">
    <property type="entry name" value="FrhB_FdhB_C"/>
    <property type="match status" value="1"/>
</dbReference>
<reference evidence="6 7" key="1">
    <citation type="submission" date="2019-11" db="EMBL/GenBank/DDBJ databases">
        <title>Draft genome sequence of Labilibaculum sp. strain SYP isolated from Black Sea.</title>
        <authorList>
            <person name="Yadav S."/>
            <person name="Villanueva L."/>
        </authorList>
    </citation>
    <scope>NUCLEOTIDE SEQUENCE [LARGE SCALE GENOMIC DNA]</scope>
    <source>
        <strain evidence="6 7">44</strain>
    </source>
</reference>
<comment type="caution">
    <text evidence="5">The sequence shown here is derived from an EMBL/GenBank/DDBJ whole genome shotgun (WGS) entry which is preliminary data.</text>
</comment>
<feature type="domain" description="4Fe-4S ferredoxin-type" evidence="4">
    <location>
        <begin position="8"/>
        <end position="37"/>
    </location>
</feature>
<gene>
    <name evidence="6" type="ORF">DWB62_017615</name>
    <name evidence="5" type="ORF">GNY23_17615</name>
</gene>
<reference evidence="5 8" key="2">
    <citation type="submission" date="2019-12" db="EMBL/GenBank/DDBJ databases">
        <title>Draft genome sequence of Labilibaculum sp. strain 44 isolated from deep waters of Black Sea.</title>
        <authorList>
            <person name="Yadav S."/>
            <person name="Villanueva L."/>
        </authorList>
    </citation>
    <scope>NUCLEOTIDE SEQUENCE [LARGE SCALE GENOMIC DNA]</scope>
    <source>
        <strain evidence="5 8">44</strain>
    </source>
</reference>
<dbReference type="InterPro" id="IPR017900">
    <property type="entry name" value="4Fe4S_Fe_S_CS"/>
</dbReference>
<proteinExistence type="predicted"/>
<dbReference type="InterPro" id="IPR007516">
    <property type="entry name" value="Co_F420_Hydgase/DH_bsu_N"/>
</dbReference>
<dbReference type="Pfam" id="PF04422">
    <property type="entry name" value="FrhB_FdhB_N"/>
    <property type="match status" value="1"/>
</dbReference>
<evidence type="ECO:0000313" key="5">
    <source>
        <dbReference type="EMBL" id="MUP39635.1"/>
    </source>
</evidence>
<keyword evidence="2" id="KW-0408">Iron</keyword>
<dbReference type="AlphaFoldDB" id="A0A7M4DAF6"/>
<dbReference type="PANTHER" id="PTHR31332:SF0">
    <property type="entry name" value="7-HYDROXYMETHYL CHLOROPHYLL A REDUCTASE, CHLOROPLASTIC"/>
    <property type="match status" value="1"/>
</dbReference>
<dbReference type="Proteomes" id="UP000462449">
    <property type="component" value="Unassembled WGS sequence"/>
</dbReference>
<dbReference type="InterPro" id="IPR017896">
    <property type="entry name" value="4Fe4S_Fe-S-bd"/>
</dbReference>
<dbReference type="PANTHER" id="PTHR31332">
    <property type="entry name" value="7-HYDROXYMETHYL CHLOROPHYLL A REDUCTASE, CHLOROPLASTIC"/>
    <property type="match status" value="1"/>
</dbReference>
<dbReference type="InterPro" id="IPR007525">
    <property type="entry name" value="FrhB_FdhB_C"/>
</dbReference>
<name>A0A7M4DAF6_9BACT</name>
<dbReference type="RefSeq" id="WP_156197021.1">
    <property type="nucleotide sequence ID" value="NZ_QTZN02000055.1"/>
</dbReference>
<dbReference type="GO" id="GO:0051536">
    <property type="term" value="F:iron-sulfur cluster binding"/>
    <property type="evidence" value="ECO:0007669"/>
    <property type="project" value="UniProtKB-KW"/>
</dbReference>
<evidence type="ECO:0000256" key="3">
    <source>
        <dbReference type="ARBA" id="ARBA00023014"/>
    </source>
</evidence>
<evidence type="ECO:0000313" key="6">
    <source>
        <dbReference type="EMBL" id="MVB08840.1"/>
    </source>
</evidence>
<evidence type="ECO:0000256" key="2">
    <source>
        <dbReference type="ARBA" id="ARBA00023004"/>
    </source>
</evidence>
<dbReference type="Proteomes" id="UP000285951">
    <property type="component" value="Unassembled WGS sequence"/>
</dbReference>
<dbReference type="Gene3D" id="3.30.70.20">
    <property type="match status" value="1"/>
</dbReference>
<keyword evidence="3" id="KW-0411">Iron-sulfur</keyword>
<dbReference type="GO" id="GO:0052592">
    <property type="term" value="F:oxidoreductase activity, acting on CH or CH2 groups, with an iron-sulfur protein as acceptor"/>
    <property type="evidence" value="ECO:0007669"/>
    <property type="project" value="TreeGrafter"/>
</dbReference>
<sequence length="463" mass="51639">MNSIPSVIDLVVNNDLCIGCGLCTYKCPNNALGMEWNDYGFFVPVQIGACNNAGACLSVCPFNPEPEKEVQTEDELSDIFLSDAISSHPKIGKYNGIYVGYSNEFRLTSSSGGIATFVLTNLLERGIIQHIFSVKESDIHGTHYEYAISNSKQELIAGSKTKYYPVTLSSVFDKIDELEGKVAIVGVACFIKAIRLAQHSNPSLKKKITFLVGIICGGVKSRFFTEYLSSSAGVTKDLYYKPEFRIKDTSSTAGDYSFGCFSKKDNQKKTVKMKSVGDMWGTGLFKANACDYCDDVTTELADISLGDAWLSPFMQDGKGTNVIVTRSTLAEKVIIDGINAGKIQLEKLSLDRFLDSQKGSFNHRHTGLPYRIKQANKNGLVVPPKRIDRCGSSTLDFRIVQYYRMKVRIISLDMWKDNADSTIFNDKMKRILSTLKRFTTIYHYKRALFSKDVLNKIACRLRS</sequence>
<evidence type="ECO:0000313" key="8">
    <source>
        <dbReference type="Proteomes" id="UP000462449"/>
    </source>
</evidence>
<evidence type="ECO:0000256" key="1">
    <source>
        <dbReference type="ARBA" id="ARBA00022723"/>
    </source>
</evidence>
<dbReference type="PROSITE" id="PS51379">
    <property type="entry name" value="4FE4S_FER_2"/>
    <property type="match status" value="1"/>
</dbReference>
<evidence type="ECO:0000313" key="7">
    <source>
        <dbReference type="Proteomes" id="UP000285951"/>
    </source>
</evidence>
<dbReference type="EMBL" id="QTZN02000055">
    <property type="protein sequence ID" value="MVB08840.1"/>
    <property type="molecule type" value="Genomic_DNA"/>
</dbReference>
<evidence type="ECO:0000259" key="4">
    <source>
        <dbReference type="PROSITE" id="PS51379"/>
    </source>
</evidence>
<keyword evidence="1" id="KW-0479">Metal-binding</keyword>
<keyword evidence="7" id="KW-1185">Reference proteome</keyword>
<organism evidence="5 8">
    <name type="scientific">Labilibaculum euxinus</name>
    <dbReference type="NCBI Taxonomy" id="2686357"/>
    <lineage>
        <taxon>Bacteria</taxon>
        <taxon>Pseudomonadati</taxon>
        <taxon>Bacteroidota</taxon>
        <taxon>Bacteroidia</taxon>
        <taxon>Marinilabiliales</taxon>
        <taxon>Marinifilaceae</taxon>
        <taxon>Labilibaculum</taxon>
    </lineage>
</organism>
<dbReference type="SUPFAM" id="SSF54862">
    <property type="entry name" value="4Fe-4S ferredoxins"/>
    <property type="match status" value="1"/>
</dbReference>
<dbReference type="OrthoDB" id="9813230at2"/>
<dbReference type="InterPro" id="IPR045220">
    <property type="entry name" value="FRHB/FDHB/HCAR-like"/>
</dbReference>
<dbReference type="GO" id="GO:0046872">
    <property type="term" value="F:metal ion binding"/>
    <property type="evidence" value="ECO:0007669"/>
    <property type="project" value="UniProtKB-KW"/>
</dbReference>
<protein>
    <submittedName>
        <fullName evidence="5">4Fe-4S dicluster domain-containing protein</fullName>
    </submittedName>
</protein>
<accession>A0A7M4DAF6</accession>
<dbReference type="EMBL" id="WOTW01000055">
    <property type="protein sequence ID" value="MUP39635.1"/>
    <property type="molecule type" value="Genomic_DNA"/>
</dbReference>
<dbReference type="PROSITE" id="PS00198">
    <property type="entry name" value="4FE4S_FER_1"/>
    <property type="match status" value="1"/>
</dbReference>